<feature type="compositionally biased region" description="Polar residues" evidence="1">
    <location>
        <begin position="31"/>
        <end position="49"/>
    </location>
</feature>
<evidence type="ECO:0000256" key="1">
    <source>
        <dbReference type="SAM" id="MobiDB-lite"/>
    </source>
</evidence>
<dbReference type="AlphaFoldDB" id="A0A9D4ZRK1"/>
<name>A0A9D4ZRK1_ADICA</name>
<reference evidence="2" key="1">
    <citation type="submission" date="2021-01" db="EMBL/GenBank/DDBJ databases">
        <title>Adiantum capillus-veneris genome.</title>
        <authorList>
            <person name="Fang Y."/>
            <person name="Liao Q."/>
        </authorList>
    </citation>
    <scope>NUCLEOTIDE SEQUENCE</scope>
    <source>
        <strain evidence="2">H3</strain>
        <tissue evidence="2">Leaf</tissue>
    </source>
</reference>
<accession>A0A9D4ZRK1</accession>
<sequence length="389" mass="44747">MNVLEGLFLNLGEKNWRPFFLQENRTPARFDSSSRPTLRTRKGQTSSRPTRPALAWLEHERPPYCRWLDLGALSNIGFSLKEVFSREEHNVNLKEEENKVLSQQGLGDITLSKDIEMTQGIDVNIEDLDEGKQEYTLYDGLLETDKFLMEMKSFDGLQSYEEEDVDALVGDAPLSYTELLHTGQSKRVQANKDLSSLDEVPKRDEEISCVKKASRKRKMTEKMKSLCELDHSRKTSSSKEKVACKRVNDAKNGGDEILNVHSYNEQDMETIVLVYMQKKSVHDMYFSLCAFEEGRQDMKHVEGLVEKPNVSGQLPCYVIGRQIQVEVRQCRRQLPNPCWNQPIQAVVGHIETGEPLQVCYLRGMLPKLERMVSVRSSSRRFLHLAKAWK</sequence>
<proteinExistence type="predicted"/>
<comment type="caution">
    <text evidence="2">The sequence shown here is derived from an EMBL/GenBank/DDBJ whole genome shotgun (WGS) entry which is preliminary data.</text>
</comment>
<evidence type="ECO:0000313" key="3">
    <source>
        <dbReference type="Proteomes" id="UP000886520"/>
    </source>
</evidence>
<dbReference type="Proteomes" id="UP000886520">
    <property type="component" value="Chromosome 3"/>
</dbReference>
<organism evidence="2 3">
    <name type="scientific">Adiantum capillus-veneris</name>
    <name type="common">Maidenhair fern</name>
    <dbReference type="NCBI Taxonomy" id="13818"/>
    <lineage>
        <taxon>Eukaryota</taxon>
        <taxon>Viridiplantae</taxon>
        <taxon>Streptophyta</taxon>
        <taxon>Embryophyta</taxon>
        <taxon>Tracheophyta</taxon>
        <taxon>Polypodiopsida</taxon>
        <taxon>Polypodiidae</taxon>
        <taxon>Polypodiales</taxon>
        <taxon>Pteridineae</taxon>
        <taxon>Pteridaceae</taxon>
        <taxon>Vittarioideae</taxon>
        <taxon>Adiantum</taxon>
    </lineage>
</organism>
<keyword evidence="3" id="KW-1185">Reference proteome</keyword>
<protein>
    <submittedName>
        <fullName evidence="2">Uncharacterized protein</fullName>
    </submittedName>
</protein>
<feature type="region of interest" description="Disordered" evidence="1">
    <location>
        <begin position="27"/>
        <end position="50"/>
    </location>
</feature>
<evidence type="ECO:0000313" key="2">
    <source>
        <dbReference type="EMBL" id="KAI5083002.1"/>
    </source>
</evidence>
<dbReference type="EMBL" id="JABFUD020000002">
    <property type="protein sequence ID" value="KAI5083002.1"/>
    <property type="molecule type" value="Genomic_DNA"/>
</dbReference>
<gene>
    <name evidence="2" type="ORF">GOP47_0002745</name>
</gene>